<dbReference type="EMBL" id="JASGXD010000013">
    <property type="protein sequence ID" value="KAK6001857.1"/>
    <property type="molecule type" value="Genomic_DNA"/>
</dbReference>
<gene>
    <name evidence="2" type="ORF">QM012_002347</name>
</gene>
<proteinExistence type="predicted"/>
<feature type="compositionally biased region" description="Basic residues" evidence="1">
    <location>
        <begin position="79"/>
        <end position="90"/>
    </location>
</feature>
<reference evidence="2 3" key="1">
    <citation type="submission" date="2023-11" db="EMBL/GenBank/DDBJ databases">
        <title>Draft genome sequence and annotation of the polyextremotolerant black yeast-like fungus Aureobasidium pullulans NRRL 62042.</title>
        <authorList>
            <person name="Dielentheis-Frenken M.R.E."/>
            <person name="Wibberg D."/>
            <person name="Blank L.M."/>
            <person name="Tiso T."/>
        </authorList>
    </citation>
    <scope>NUCLEOTIDE SEQUENCE [LARGE SCALE GENOMIC DNA]</scope>
    <source>
        <strain evidence="2 3">NRRL 62042</strain>
    </source>
</reference>
<evidence type="ECO:0000313" key="2">
    <source>
        <dbReference type="EMBL" id="KAK6001857.1"/>
    </source>
</evidence>
<feature type="region of interest" description="Disordered" evidence="1">
    <location>
        <begin position="36"/>
        <end position="146"/>
    </location>
</feature>
<evidence type="ECO:0000256" key="1">
    <source>
        <dbReference type="SAM" id="MobiDB-lite"/>
    </source>
</evidence>
<dbReference type="PANTHER" id="PTHR37540">
    <property type="entry name" value="TRANSCRIPTION FACTOR (ACR-2), PUTATIVE-RELATED-RELATED"/>
    <property type="match status" value="1"/>
</dbReference>
<feature type="compositionally biased region" description="Polar residues" evidence="1">
    <location>
        <begin position="119"/>
        <end position="129"/>
    </location>
</feature>
<feature type="compositionally biased region" description="Low complexity" evidence="1">
    <location>
        <begin position="46"/>
        <end position="59"/>
    </location>
</feature>
<keyword evidence="3" id="KW-1185">Reference proteome</keyword>
<organism evidence="2 3">
    <name type="scientific">Aureobasidium pullulans</name>
    <name type="common">Black yeast</name>
    <name type="synonym">Pullularia pullulans</name>
    <dbReference type="NCBI Taxonomy" id="5580"/>
    <lineage>
        <taxon>Eukaryota</taxon>
        <taxon>Fungi</taxon>
        <taxon>Dikarya</taxon>
        <taxon>Ascomycota</taxon>
        <taxon>Pezizomycotina</taxon>
        <taxon>Dothideomycetes</taxon>
        <taxon>Dothideomycetidae</taxon>
        <taxon>Dothideales</taxon>
        <taxon>Saccotheciaceae</taxon>
        <taxon>Aureobasidium</taxon>
    </lineage>
</organism>
<comment type="caution">
    <text evidence="2">The sequence shown here is derived from an EMBL/GenBank/DDBJ whole genome shotgun (WGS) entry which is preliminary data.</text>
</comment>
<accession>A0ABR0TC33</accession>
<dbReference type="Proteomes" id="UP001341245">
    <property type="component" value="Unassembled WGS sequence"/>
</dbReference>
<protein>
    <recommendedName>
        <fullName evidence="4">Transcription factor domain-containing protein</fullName>
    </recommendedName>
</protein>
<evidence type="ECO:0008006" key="4">
    <source>
        <dbReference type="Google" id="ProtNLM"/>
    </source>
</evidence>
<dbReference type="PANTHER" id="PTHR37540:SF5">
    <property type="entry name" value="TRANSCRIPTION FACTOR DOMAIN-CONTAINING PROTEIN"/>
    <property type="match status" value="1"/>
</dbReference>
<feature type="compositionally biased region" description="Polar residues" evidence="1">
    <location>
        <begin position="98"/>
        <end position="108"/>
    </location>
</feature>
<evidence type="ECO:0000313" key="3">
    <source>
        <dbReference type="Proteomes" id="UP001341245"/>
    </source>
</evidence>
<name>A0ABR0TC33_AURPU</name>
<sequence length="704" mass="78432">MAAVGKFVFVNYTGEPDVEAKQSLPTVRQHVMHDFFRRQREADNGAPPEEVAAPEVSAAKSKEPRRRNTNTRQAASQPRPKRSSVKRSSRARKDNPQLHRQSSASSTELVFLQEFPERTSASSSRTPSFDETADSSPPGFTDSVSYSESSSPLFSVAHSGTSPDVFEEASPQSTSLVQINAQASPVFFQDDQSALLQAPNPFLHSPAVHRWDPFNTLPLNGLAVDQLATWHFHRPINRNNIWESKVLWLDKVDSHFRRGLWSIALTSTPLFHILLCIAEMKRSVLTGDRNQISYFEHKIAAMRAVSQGVSRLSSLPQFTGMHGMALPTDDTSGLAETSTDTFVMLVAIQVNLALGDKEYDAAKTHMRCVNDLVNKAGGLQSFGYTQWRHTIWNDLKLASALLERPMLEYGLRMESMNATFPPEVNTEAHRLSLETIRMIPTSGTLTSELSYDLFNRLHQLCLSFDTTLSQEAHFLAFENALYTIVYQLCNSIADSQSHNECSATDMLILGAQLSTWTCMPSLVNMRALFNTVINTIQSKLVYRLWNGLKPDLILQWESTAKLDSLLWVLFQASSAAINQPWNSTTIFAIAALTLAEHVIATICTGTSTFTSGNLNGTSYDVAWIDGEAACQWTFIANANDNPCGRKFTLPNGYTYYLGDCGDASFALYNGDGSYNHIALYNPDYEKDDCVNNNGQYKVVKTWQF</sequence>